<feature type="chain" id="PRO_5040942964" evidence="2">
    <location>
        <begin position="23"/>
        <end position="320"/>
    </location>
</feature>
<dbReference type="AlphaFoldDB" id="A0A9X1W0J5"/>
<comment type="similarity">
    <text evidence="1">Belongs to the UPF0065 (bug) family.</text>
</comment>
<sequence length="320" mass="34195">MHRRTLLAATAAAWTVSLPALAQSWPERPIRLVIPFGAGAASDMVARRLGERLQTALAQPVVVENKAGASGQIAADLVAKAPPDGYTLFLTSNTTHSANPFLFKKLGYDPVKDFTPIARVCAFPFVLVVESRLPVASVKELVAYARKAGNTSYGYGNSTGQVAGAAFSRLMRMDSVAVPYKSVPQVVTDLLGGQVQFAFVDIANALPHMQAGKLKALAVSSAARSALRPQLPTIAEETGLQGFDLTAWGAVFGPAGMPRPIVERLSAELARITTDPDFRDRLRQAGVEAQTSTADELRAFVDQQLVVWGTKVKDAQIQPE</sequence>
<dbReference type="CDD" id="cd13578">
    <property type="entry name" value="PBP2_Bug27"/>
    <property type="match status" value="1"/>
</dbReference>
<dbReference type="Gene3D" id="3.40.190.150">
    <property type="entry name" value="Bordetella uptake gene, domain 1"/>
    <property type="match status" value="1"/>
</dbReference>
<keyword evidence="4" id="KW-1185">Reference proteome</keyword>
<keyword evidence="2" id="KW-0732">Signal</keyword>
<dbReference type="PIRSF" id="PIRSF017082">
    <property type="entry name" value="YflP"/>
    <property type="match status" value="1"/>
</dbReference>
<comment type="caution">
    <text evidence="3">The sequence shown here is derived from an EMBL/GenBank/DDBJ whole genome shotgun (WGS) entry which is preliminary data.</text>
</comment>
<organism evidence="3 4">
    <name type="scientific">Variovorax terrae</name>
    <dbReference type="NCBI Taxonomy" id="2923278"/>
    <lineage>
        <taxon>Bacteria</taxon>
        <taxon>Pseudomonadati</taxon>
        <taxon>Pseudomonadota</taxon>
        <taxon>Betaproteobacteria</taxon>
        <taxon>Burkholderiales</taxon>
        <taxon>Comamonadaceae</taxon>
        <taxon>Variovorax</taxon>
    </lineage>
</organism>
<dbReference type="SUPFAM" id="SSF53850">
    <property type="entry name" value="Periplasmic binding protein-like II"/>
    <property type="match status" value="1"/>
</dbReference>
<feature type="signal peptide" evidence="2">
    <location>
        <begin position="1"/>
        <end position="22"/>
    </location>
</feature>
<evidence type="ECO:0000313" key="3">
    <source>
        <dbReference type="EMBL" id="MCJ0765584.1"/>
    </source>
</evidence>
<proteinExistence type="inferred from homology"/>
<evidence type="ECO:0000256" key="2">
    <source>
        <dbReference type="SAM" id="SignalP"/>
    </source>
</evidence>
<dbReference type="RefSeq" id="WP_243309148.1">
    <property type="nucleotide sequence ID" value="NZ_JALGBI010000003.1"/>
</dbReference>
<dbReference type="EMBL" id="JALGBI010000003">
    <property type="protein sequence ID" value="MCJ0765584.1"/>
    <property type="molecule type" value="Genomic_DNA"/>
</dbReference>
<dbReference type="Proteomes" id="UP001139447">
    <property type="component" value="Unassembled WGS sequence"/>
</dbReference>
<protein>
    <submittedName>
        <fullName evidence="3">Tripartite tricarboxylate transporter substrate binding protein</fullName>
    </submittedName>
</protein>
<dbReference type="Pfam" id="PF03401">
    <property type="entry name" value="TctC"/>
    <property type="match status" value="1"/>
</dbReference>
<dbReference type="Gene3D" id="3.40.190.10">
    <property type="entry name" value="Periplasmic binding protein-like II"/>
    <property type="match status" value="1"/>
</dbReference>
<dbReference type="InterPro" id="IPR042100">
    <property type="entry name" value="Bug_dom1"/>
</dbReference>
<dbReference type="PANTHER" id="PTHR42928:SF5">
    <property type="entry name" value="BLR1237 PROTEIN"/>
    <property type="match status" value="1"/>
</dbReference>
<evidence type="ECO:0000256" key="1">
    <source>
        <dbReference type="ARBA" id="ARBA00006987"/>
    </source>
</evidence>
<accession>A0A9X1W0J5</accession>
<reference evidence="3" key="1">
    <citation type="submission" date="2022-03" db="EMBL/GenBank/DDBJ databases">
        <authorList>
            <person name="Woo C.Y."/>
        </authorList>
    </citation>
    <scope>NUCLEOTIDE SEQUENCE</scope>
    <source>
        <strain evidence="3">CYS-02</strain>
    </source>
</reference>
<dbReference type="InterPro" id="IPR005064">
    <property type="entry name" value="BUG"/>
</dbReference>
<evidence type="ECO:0000313" key="4">
    <source>
        <dbReference type="Proteomes" id="UP001139447"/>
    </source>
</evidence>
<name>A0A9X1W0J5_9BURK</name>
<dbReference type="PANTHER" id="PTHR42928">
    <property type="entry name" value="TRICARBOXYLATE-BINDING PROTEIN"/>
    <property type="match status" value="1"/>
</dbReference>
<gene>
    <name evidence="3" type="ORF">MMF98_20415</name>
</gene>